<dbReference type="GO" id="GO:0000166">
    <property type="term" value="F:nucleotide binding"/>
    <property type="evidence" value="ECO:0007669"/>
    <property type="project" value="InterPro"/>
</dbReference>
<dbReference type="Proteomes" id="UP000006303">
    <property type="component" value="Chromosome"/>
</dbReference>
<dbReference type="InterPro" id="IPR010995">
    <property type="entry name" value="DNA_repair_Rad51/TF_NusA_a-hlx"/>
</dbReference>
<evidence type="ECO:0000313" key="3">
    <source>
        <dbReference type="Proteomes" id="UP000006303"/>
    </source>
</evidence>
<evidence type="ECO:0000256" key="1">
    <source>
        <dbReference type="SAM" id="MobiDB-lite"/>
    </source>
</evidence>
<name>K0G355_ACTSU</name>
<dbReference type="AlphaFoldDB" id="K0G355"/>
<accession>K0G355</accession>
<dbReference type="PATRIC" id="fig|696748.4.peg.515"/>
<feature type="region of interest" description="Disordered" evidence="1">
    <location>
        <begin position="1"/>
        <end position="20"/>
    </location>
</feature>
<evidence type="ECO:0000313" key="2">
    <source>
        <dbReference type="EMBL" id="AFU18651.1"/>
    </source>
</evidence>
<organism evidence="2 3">
    <name type="scientific">Actinobacillus suis H91-0380</name>
    <dbReference type="NCBI Taxonomy" id="696748"/>
    <lineage>
        <taxon>Bacteria</taxon>
        <taxon>Pseudomonadati</taxon>
        <taxon>Pseudomonadota</taxon>
        <taxon>Gammaproteobacteria</taxon>
        <taxon>Pasteurellales</taxon>
        <taxon>Pasteurellaceae</taxon>
        <taxon>Actinobacillus</taxon>
    </lineage>
</organism>
<proteinExistence type="predicted"/>
<gene>
    <name evidence="2" type="ORF">ASU2_02545</name>
</gene>
<dbReference type="RefSeq" id="WP_014991286.1">
    <property type="nucleotide sequence ID" value="NC_018690.1"/>
</dbReference>
<protein>
    <submittedName>
        <fullName evidence="2">Uncharacterized protein</fullName>
    </submittedName>
</protein>
<dbReference type="HOGENOM" id="CLU_993232_0_0_6"/>
<dbReference type="OrthoDB" id="6997287at2"/>
<sequence length="289" mass="34246">MGKFYGERKKKRNKKHDPNGWAKKKCKVAMDGSYFMSFQAMGRDGEFFVYNNRYLPINSKGSEQAFHEFFITPHAWTITAGVVCRDQFGYEYQKFSSQTANNHFIYHDPEIQQWILDFTADRINEVNKEHIVSSFFIMNPSGYQFNQNELSRMYRWAKIYDKSKYLTRYECQQIGKRIDDFLLQHPLSEKLENHIVRKLTDAGFDSWMKIYTAEIDCLKSIKGIGEKREKQIIGALVELFKSDDVILDLTTQYSKQNVRVHQAKRDIERQFADSEAVYQMYLEMKASRK</sequence>
<reference evidence="2 3" key="1">
    <citation type="journal article" date="2012" name="J. Bacteriol.">
        <title>Complete Genome Sequence of Actinobacillus suis H91-0380, a Virulent Serotype O2 Strain.</title>
        <authorList>
            <person name="Macinnes J.I."/>
            <person name="Mackinnon J."/>
            <person name="Bujold A.R."/>
            <person name="Ziebell K."/>
            <person name="Kropinski A.M."/>
            <person name="Nash J.H."/>
        </authorList>
    </citation>
    <scope>NUCLEOTIDE SEQUENCE [LARGE SCALE GENOMIC DNA]</scope>
    <source>
        <strain evidence="2 3">H91-0380</strain>
    </source>
</reference>
<dbReference type="eggNOG" id="ENOG5030S67">
    <property type="taxonomic scope" value="Bacteria"/>
</dbReference>
<dbReference type="EMBL" id="CP003875">
    <property type="protein sequence ID" value="AFU18651.1"/>
    <property type="molecule type" value="Genomic_DNA"/>
</dbReference>
<dbReference type="KEGG" id="asi:ASU2_02545"/>
<dbReference type="Gene3D" id="1.10.150.20">
    <property type="entry name" value="5' to 3' exonuclease, C-terminal subdomain"/>
    <property type="match status" value="1"/>
</dbReference>
<dbReference type="SUPFAM" id="SSF47794">
    <property type="entry name" value="Rad51 N-terminal domain-like"/>
    <property type="match status" value="1"/>
</dbReference>